<reference evidence="1 2" key="1">
    <citation type="submission" date="2013-07" db="EMBL/GenBank/DDBJ databases">
        <title>Comparative Genomic and Metabolomic Analysis of Twelve Strains of Pseudoalteromonas luteoviolacea.</title>
        <authorList>
            <person name="Vynne N.G."/>
            <person name="Mansson M."/>
            <person name="Gram L."/>
        </authorList>
    </citation>
    <scope>NUCLEOTIDE SEQUENCE [LARGE SCALE GENOMIC DNA]</scope>
    <source>
        <strain evidence="1 2">NCIMB 1942</strain>
    </source>
</reference>
<evidence type="ECO:0000313" key="1">
    <source>
        <dbReference type="EMBL" id="KZN44991.1"/>
    </source>
</evidence>
<evidence type="ECO:0000313" key="2">
    <source>
        <dbReference type="Proteomes" id="UP000076587"/>
    </source>
</evidence>
<name>A0A167A535_9GAMM</name>
<protein>
    <submittedName>
        <fullName evidence="1">Uncharacterized protein</fullName>
    </submittedName>
</protein>
<gene>
    <name evidence="1" type="ORF">N482_03030</name>
</gene>
<organism evidence="1 2">
    <name type="scientific">Pseudoalteromonas luteoviolacea NCIMB 1942</name>
    <dbReference type="NCBI Taxonomy" id="1365253"/>
    <lineage>
        <taxon>Bacteria</taxon>
        <taxon>Pseudomonadati</taxon>
        <taxon>Pseudomonadota</taxon>
        <taxon>Gammaproteobacteria</taxon>
        <taxon>Alteromonadales</taxon>
        <taxon>Pseudoalteromonadaceae</taxon>
        <taxon>Pseudoalteromonas</taxon>
    </lineage>
</organism>
<dbReference type="Proteomes" id="UP000076587">
    <property type="component" value="Unassembled WGS sequence"/>
</dbReference>
<comment type="caution">
    <text evidence="1">The sequence shown here is derived from an EMBL/GenBank/DDBJ whole genome shotgun (WGS) entry which is preliminary data.</text>
</comment>
<proteinExistence type="predicted"/>
<sequence>MYKDEITRIIIPKNKTDKAMFFARFGNQMLTSDEMELIGDRALGFKNSIANSKKQRSLKSNLNKPNKCNDEIAQFMEIVIRVCKKHVCKASPIRSALILQLQRQRTALMYTFTGVQEGTVSPYKLDTFLHEHTESIAAQLLPESLSTASDLKKLVRTVLFQVARECV</sequence>
<dbReference type="PATRIC" id="fig|1365253.3.peg.3765"/>
<dbReference type="EMBL" id="AUXT01000183">
    <property type="protein sequence ID" value="KZN44991.1"/>
    <property type="molecule type" value="Genomic_DNA"/>
</dbReference>
<dbReference type="AlphaFoldDB" id="A0A167A535"/>
<accession>A0A167A535</accession>